<dbReference type="NCBIfam" id="TIGR00350">
    <property type="entry name" value="lytR_cpsA_psr"/>
    <property type="match status" value="1"/>
</dbReference>
<keyword evidence="4" id="KW-0472">Membrane</keyword>
<keyword evidence="3" id="KW-0735">Signal-anchor</keyword>
<proteinExistence type="inferred from homology"/>
<evidence type="ECO:0000256" key="3">
    <source>
        <dbReference type="ARBA" id="ARBA00022968"/>
    </source>
</evidence>
<evidence type="ECO:0000256" key="1">
    <source>
        <dbReference type="ARBA" id="ARBA00006068"/>
    </source>
</evidence>
<evidence type="ECO:0000313" key="7">
    <source>
        <dbReference type="Proteomes" id="UP000187367"/>
    </source>
</evidence>
<reference evidence="6 7" key="1">
    <citation type="submission" date="2017-01" db="EMBL/GenBank/DDBJ databases">
        <title>Bacillus phylogenomics.</title>
        <authorList>
            <person name="Dunlap C."/>
        </authorList>
    </citation>
    <scope>NUCLEOTIDE SEQUENCE [LARGE SCALE GENOMIC DNA]</scope>
    <source>
        <strain evidence="6 7">NRRL B-41282</strain>
    </source>
</reference>
<evidence type="ECO:0000256" key="2">
    <source>
        <dbReference type="ARBA" id="ARBA00022692"/>
    </source>
</evidence>
<feature type="domain" description="Cell envelope-related transcriptional attenuator" evidence="5">
    <location>
        <begin position="80"/>
        <end position="221"/>
    </location>
</feature>
<keyword evidence="7" id="KW-1185">Reference proteome</keyword>
<organism evidence="6 7">
    <name type="scientific">Bacillus swezeyi</name>
    <dbReference type="NCBI Taxonomy" id="1925020"/>
    <lineage>
        <taxon>Bacteria</taxon>
        <taxon>Bacillati</taxon>
        <taxon>Bacillota</taxon>
        <taxon>Bacilli</taxon>
        <taxon>Bacillales</taxon>
        <taxon>Bacillaceae</taxon>
        <taxon>Bacillus</taxon>
    </lineage>
</organism>
<dbReference type="Proteomes" id="UP000187367">
    <property type="component" value="Unassembled WGS sequence"/>
</dbReference>
<dbReference type="InterPro" id="IPR050922">
    <property type="entry name" value="LytR/CpsA/Psr_CW_biosynth"/>
</dbReference>
<dbReference type="EMBL" id="MTJL01000030">
    <property type="protein sequence ID" value="OMI02977.1"/>
    <property type="molecule type" value="Genomic_DNA"/>
</dbReference>
<evidence type="ECO:0000259" key="5">
    <source>
        <dbReference type="Pfam" id="PF03816"/>
    </source>
</evidence>
<dbReference type="InterPro" id="IPR004474">
    <property type="entry name" value="LytR_CpsA_psr"/>
</dbReference>
<accession>A0A1R1QG62</accession>
<keyword evidence="4" id="KW-1133">Transmembrane helix</keyword>
<comment type="similarity">
    <text evidence="1">Belongs to the LytR/CpsA/Psr (LCP) family.</text>
</comment>
<dbReference type="Pfam" id="PF03816">
    <property type="entry name" value="LytR_cpsA_psr"/>
    <property type="match status" value="1"/>
</dbReference>
<dbReference type="PANTHER" id="PTHR33392:SF6">
    <property type="entry name" value="POLYISOPRENYL-TEICHOIC ACID--PEPTIDOGLYCAN TEICHOIC ACID TRANSFERASE TAGU"/>
    <property type="match status" value="1"/>
</dbReference>
<comment type="caution">
    <text evidence="6">The sequence shown here is derived from an EMBL/GenBank/DDBJ whole genome shotgun (WGS) entry which is preliminary data.</text>
</comment>
<dbReference type="Gene3D" id="3.40.630.190">
    <property type="entry name" value="LCP protein"/>
    <property type="match status" value="1"/>
</dbReference>
<gene>
    <name evidence="6" type="ORF">BW143_15405</name>
</gene>
<sequence>MVKMRKRKLKMKNILLLVLVLLITSGGLASYGIYRNVAKSINNMYEPLHRDSEQQNTAASHDPISILLLGIDERPGDKGRPDSMIVITVNPKTKKTTMTSIPRDTRVFIRSKNTFSKMNSAYTYGGIEGTVQTVEQLLNIPINYYIKINMEGFKDIVDAVGGVTVNNRIDFTLEGVHLLKGKQHLDGKTALTYARMRKDDPRGDFGRQQRQREIINEMIHEGAQLKSLTNYQKILTALEKNVKTNLTLDKMIDIQSSYKEAVKDVKQIEIQGEDKKIDGLWYHVVTDEKRQKLSKKLRRQLNLKS</sequence>
<evidence type="ECO:0000256" key="4">
    <source>
        <dbReference type="ARBA" id="ARBA00022989"/>
    </source>
</evidence>
<name>A0A1R1S2R0_9BACI</name>
<evidence type="ECO:0000313" key="6">
    <source>
        <dbReference type="EMBL" id="OMI02977.1"/>
    </source>
</evidence>
<dbReference type="RefSeq" id="WP_076758992.1">
    <property type="nucleotide sequence ID" value="NZ_JARMDZ010000014.1"/>
</dbReference>
<dbReference type="AlphaFoldDB" id="A0A1R1S2R0"/>
<keyword evidence="2" id="KW-0812">Transmembrane</keyword>
<dbReference type="PANTHER" id="PTHR33392">
    <property type="entry name" value="POLYISOPRENYL-TEICHOIC ACID--PEPTIDOGLYCAN TEICHOIC ACID TRANSFERASE TAGU"/>
    <property type="match status" value="1"/>
</dbReference>
<accession>A0A1R1S2R0</accession>
<dbReference type="GO" id="GO:0071555">
    <property type="term" value="P:cell wall organization"/>
    <property type="evidence" value="ECO:0007669"/>
    <property type="project" value="UniProtKB-KW"/>
</dbReference>
<protein>
    <submittedName>
        <fullName evidence="6">LytR family transcriptional regulator</fullName>
    </submittedName>
</protein>
<dbReference type="OrthoDB" id="27330at2"/>